<evidence type="ECO:0000256" key="14">
    <source>
        <dbReference type="RuleBase" id="RU000461"/>
    </source>
</evidence>
<dbReference type="STRING" id="1330018.A0A167QH82"/>
<sequence>MLSLAVGISILLVALVVRDAYYKRNYRLPPGPPGLPLLGNLLQLPRKLWYRKLTIWSEQYGPFYTFWIGSQPYVVCSSVKVAADVLDGMSAVTSDRPALIKAREFYFRESMMIWLDRTLLWRRMRRAAHTSLNVRFTLRFTQIQAQDAAYLTLGLLQHPEKPFHEHVRRFSGSVIARALYGGDAVPLLGLDPSKRIEQLMDEVMQKCLPQNSMVDMMPFLKPLIQRVKRLRKQADDWFEAMDQEGSRLYDIAFVTDSSEATTIVHDINTRLQKHGLTKHEAVWAALSMFMAGQETTHSALRFFGLAMLHHPDVMETAQSQLDAVCGGRAPTFQDRECLPYIDAIVKETLRWRPALPLGLPHTASEDFEYQGYVIRKGTTIIDHIWSQTRDSFIYSNPEVFDPSRFLDNSGRLRPNTPGTHLDQLGFGHGRRVCPGRDFAIDSMFIACAYMLWAFRFEWPVDEYCRSVTRGMDDMWDSALIVTPKRFQVVLKARFERLEEQLLAGMTA</sequence>
<feature type="binding site" description="axial binding residue" evidence="13">
    <location>
        <position position="433"/>
    </location>
    <ligand>
        <name>heme</name>
        <dbReference type="ChEBI" id="CHEBI:30413"/>
    </ligand>
    <ligandPart>
        <name>Fe</name>
        <dbReference type="ChEBI" id="CHEBI:18248"/>
    </ligandPart>
</feature>
<dbReference type="InterPro" id="IPR001128">
    <property type="entry name" value="Cyt_P450"/>
</dbReference>
<dbReference type="Pfam" id="PF00067">
    <property type="entry name" value="p450"/>
    <property type="match status" value="1"/>
</dbReference>
<evidence type="ECO:0000256" key="1">
    <source>
        <dbReference type="ARBA" id="ARBA00001971"/>
    </source>
</evidence>
<evidence type="ECO:0000256" key="6">
    <source>
        <dbReference type="ARBA" id="ARBA00022692"/>
    </source>
</evidence>
<dbReference type="PRINTS" id="PR00463">
    <property type="entry name" value="EP450I"/>
</dbReference>
<dbReference type="GO" id="GO:0004497">
    <property type="term" value="F:monooxygenase activity"/>
    <property type="evidence" value="ECO:0007669"/>
    <property type="project" value="UniProtKB-KW"/>
</dbReference>
<dbReference type="PROSITE" id="PS00086">
    <property type="entry name" value="CYTOCHROME_P450"/>
    <property type="match status" value="1"/>
</dbReference>
<dbReference type="Gene3D" id="1.10.630.10">
    <property type="entry name" value="Cytochrome P450"/>
    <property type="match status" value="1"/>
</dbReference>
<keyword evidence="16" id="KW-1185">Reference proteome</keyword>
<evidence type="ECO:0000256" key="13">
    <source>
        <dbReference type="PIRSR" id="PIRSR602401-1"/>
    </source>
</evidence>
<dbReference type="InterPro" id="IPR017972">
    <property type="entry name" value="Cyt_P450_CS"/>
</dbReference>
<dbReference type="PANTHER" id="PTHR46300">
    <property type="entry name" value="P450, PUTATIVE (EUROFUNG)-RELATED-RELATED"/>
    <property type="match status" value="1"/>
</dbReference>
<protein>
    <submittedName>
        <fullName evidence="15">Cytochrome P450</fullName>
    </submittedName>
</protein>
<keyword evidence="8" id="KW-1133">Transmembrane helix</keyword>
<comment type="similarity">
    <text evidence="4 14">Belongs to the cytochrome P450 family.</text>
</comment>
<keyword evidence="6" id="KW-0812">Transmembrane</keyword>
<comment type="subcellular location">
    <subcellularLocation>
        <location evidence="2">Membrane</location>
    </subcellularLocation>
</comment>
<dbReference type="PANTHER" id="PTHR46300:SF2">
    <property type="entry name" value="CYTOCHROME P450 MONOOXYGENASE ALNH-RELATED"/>
    <property type="match status" value="1"/>
</dbReference>
<accession>A0A167QH82</accession>
<dbReference type="OrthoDB" id="1055148at2759"/>
<dbReference type="GO" id="GO:0016020">
    <property type="term" value="C:membrane"/>
    <property type="evidence" value="ECO:0007669"/>
    <property type="project" value="UniProtKB-SubCell"/>
</dbReference>
<evidence type="ECO:0000256" key="12">
    <source>
        <dbReference type="ARBA" id="ARBA00023136"/>
    </source>
</evidence>
<name>A0A167QH82_CALVF</name>
<evidence type="ECO:0000313" key="15">
    <source>
        <dbReference type="EMBL" id="KZO99758.1"/>
    </source>
</evidence>
<organism evidence="15 16">
    <name type="scientific">Calocera viscosa (strain TUFC12733)</name>
    <dbReference type="NCBI Taxonomy" id="1330018"/>
    <lineage>
        <taxon>Eukaryota</taxon>
        <taxon>Fungi</taxon>
        <taxon>Dikarya</taxon>
        <taxon>Basidiomycota</taxon>
        <taxon>Agaricomycotina</taxon>
        <taxon>Dacrymycetes</taxon>
        <taxon>Dacrymycetales</taxon>
        <taxon>Dacrymycetaceae</taxon>
        <taxon>Calocera</taxon>
    </lineage>
</organism>
<evidence type="ECO:0000313" key="16">
    <source>
        <dbReference type="Proteomes" id="UP000076738"/>
    </source>
</evidence>
<dbReference type="AlphaFoldDB" id="A0A167QH82"/>
<comment type="pathway">
    <text evidence="3">Secondary metabolite biosynthesis.</text>
</comment>
<dbReference type="GO" id="GO:0005506">
    <property type="term" value="F:iron ion binding"/>
    <property type="evidence" value="ECO:0007669"/>
    <property type="project" value="InterPro"/>
</dbReference>
<keyword evidence="9 14" id="KW-0560">Oxidoreductase</keyword>
<dbReference type="InterPro" id="IPR050364">
    <property type="entry name" value="Cytochrome_P450_fung"/>
</dbReference>
<evidence type="ECO:0000256" key="5">
    <source>
        <dbReference type="ARBA" id="ARBA00022617"/>
    </source>
</evidence>
<evidence type="ECO:0000256" key="10">
    <source>
        <dbReference type="ARBA" id="ARBA00023004"/>
    </source>
</evidence>
<keyword evidence="12" id="KW-0472">Membrane</keyword>
<keyword evidence="7 13" id="KW-0479">Metal-binding</keyword>
<dbReference type="GO" id="GO:0016705">
    <property type="term" value="F:oxidoreductase activity, acting on paired donors, with incorporation or reduction of molecular oxygen"/>
    <property type="evidence" value="ECO:0007669"/>
    <property type="project" value="InterPro"/>
</dbReference>
<dbReference type="InterPro" id="IPR036396">
    <property type="entry name" value="Cyt_P450_sf"/>
</dbReference>
<dbReference type="PRINTS" id="PR00385">
    <property type="entry name" value="P450"/>
</dbReference>
<evidence type="ECO:0000256" key="2">
    <source>
        <dbReference type="ARBA" id="ARBA00004370"/>
    </source>
</evidence>
<evidence type="ECO:0000256" key="3">
    <source>
        <dbReference type="ARBA" id="ARBA00005179"/>
    </source>
</evidence>
<keyword evidence="5 13" id="KW-0349">Heme</keyword>
<evidence type="ECO:0000256" key="8">
    <source>
        <dbReference type="ARBA" id="ARBA00022989"/>
    </source>
</evidence>
<comment type="cofactor">
    <cofactor evidence="1 13">
        <name>heme</name>
        <dbReference type="ChEBI" id="CHEBI:30413"/>
    </cofactor>
</comment>
<reference evidence="15 16" key="1">
    <citation type="journal article" date="2016" name="Mol. Biol. Evol.">
        <title>Comparative Genomics of Early-Diverging Mushroom-Forming Fungi Provides Insights into the Origins of Lignocellulose Decay Capabilities.</title>
        <authorList>
            <person name="Nagy L.G."/>
            <person name="Riley R."/>
            <person name="Tritt A."/>
            <person name="Adam C."/>
            <person name="Daum C."/>
            <person name="Floudas D."/>
            <person name="Sun H."/>
            <person name="Yadav J.S."/>
            <person name="Pangilinan J."/>
            <person name="Larsson K.H."/>
            <person name="Matsuura K."/>
            <person name="Barry K."/>
            <person name="Labutti K."/>
            <person name="Kuo R."/>
            <person name="Ohm R.A."/>
            <person name="Bhattacharya S.S."/>
            <person name="Shirouzu T."/>
            <person name="Yoshinaga Y."/>
            <person name="Martin F.M."/>
            <person name="Grigoriev I.V."/>
            <person name="Hibbett D.S."/>
        </authorList>
    </citation>
    <scope>NUCLEOTIDE SEQUENCE [LARGE SCALE GENOMIC DNA]</scope>
    <source>
        <strain evidence="15 16">TUFC12733</strain>
    </source>
</reference>
<proteinExistence type="inferred from homology"/>
<dbReference type="GO" id="GO:0020037">
    <property type="term" value="F:heme binding"/>
    <property type="evidence" value="ECO:0007669"/>
    <property type="project" value="InterPro"/>
</dbReference>
<gene>
    <name evidence="15" type="ORF">CALVIDRAFT_561085</name>
</gene>
<dbReference type="SUPFAM" id="SSF48264">
    <property type="entry name" value="Cytochrome P450"/>
    <property type="match status" value="1"/>
</dbReference>
<dbReference type="Proteomes" id="UP000076738">
    <property type="component" value="Unassembled WGS sequence"/>
</dbReference>
<evidence type="ECO:0000256" key="7">
    <source>
        <dbReference type="ARBA" id="ARBA00022723"/>
    </source>
</evidence>
<evidence type="ECO:0000256" key="4">
    <source>
        <dbReference type="ARBA" id="ARBA00010617"/>
    </source>
</evidence>
<evidence type="ECO:0000256" key="9">
    <source>
        <dbReference type="ARBA" id="ARBA00023002"/>
    </source>
</evidence>
<dbReference type="InterPro" id="IPR002401">
    <property type="entry name" value="Cyt_P450_E_grp-I"/>
</dbReference>
<keyword evidence="10 13" id="KW-0408">Iron</keyword>
<dbReference type="EMBL" id="KV417271">
    <property type="protein sequence ID" value="KZO99758.1"/>
    <property type="molecule type" value="Genomic_DNA"/>
</dbReference>
<evidence type="ECO:0000256" key="11">
    <source>
        <dbReference type="ARBA" id="ARBA00023033"/>
    </source>
</evidence>
<keyword evidence="11 14" id="KW-0503">Monooxygenase</keyword>